<sequence>GQQQLNKLSGLSSNRKVAGSIPAPDREFCCCVLGQDTSPNLPVLVVVRGADGAKWQPRLCQTAPGRLWLQSSLPSLAVCECESV</sequence>
<evidence type="ECO:0000313" key="2">
    <source>
        <dbReference type="EMBL" id="SBQ64300.1"/>
    </source>
</evidence>
<dbReference type="EMBL" id="HAEB01017773">
    <property type="protein sequence ID" value="SBQ64300.1"/>
    <property type="molecule type" value="Transcribed_RNA"/>
</dbReference>
<organism evidence="2">
    <name type="scientific">Nothobranchius korthausae</name>
    <dbReference type="NCBI Taxonomy" id="1143690"/>
    <lineage>
        <taxon>Eukaryota</taxon>
        <taxon>Metazoa</taxon>
        <taxon>Chordata</taxon>
        <taxon>Craniata</taxon>
        <taxon>Vertebrata</taxon>
        <taxon>Euteleostomi</taxon>
        <taxon>Actinopterygii</taxon>
        <taxon>Neopterygii</taxon>
        <taxon>Teleostei</taxon>
        <taxon>Neoteleostei</taxon>
        <taxon>Acanthomorphata</taxon>
        <taxon>Ovalentaria</taxon>
        <taxon>Atherinomorphae</taxon>
        <taxon>Cyprinodontiformes</taxon>
        <taxon>Nothobranchiidae</taxon>
        <taxon>Nothobranchius</taxon>
    </lineage>
</organism>
<feature type="non-terminal residue" evidence="2">
    <location>
        <position position="84"/>
    </location>
</feature>
<feature type="region of interest" description="Disordered" evidence="1">
    <location>
        <begin position="1"/>
        <end position="21"/>
    </location>
</feature>
<proteinExistence type="predicted"/>
<evidence type="ECO:0000256" key="1">
    <source>
        <dbReference type="SAM" id="MobiDB-lite"/>
    </source>
</evidence>
<name>A0A1A8FY02_9TELE</name>
<protein>
    <submittedName>
        <fullName evidence="2">Selectin E</fullName>
    </submittedName>
</protein>
<feature type="compositionally biased region" description="Polar residues" evidence="1">
    <location>
        <begin position="1"/>
        <end position="15"/>
    </location>
</feature>
<accession>A0A1A8FY02</accession>
<reference evidence="2" key="1">
    <citation type="submission" date="2016-05" db="EMBL/GenBank/DDBJ databases">
        <authorList>
            <person name="Lavstsen T."/>
            <person name="Jespersen J.S."/>
        </authorList>
    </citation>
    <scope>NUCLEOTIDE SEQUENCE</scope>
    <source>
        <tissue evidence="2">Brain</tissue>
    </source>
</reference>
<gene>
    <name evidence="2" type="primary">SELE</name>
</gene>
<keyword evidence="2" id="KW-0430">Lectin</keyword>
<reference evidence="2" key="2">
    <citation type="submission" date="2016-06" db="EMBL/GenBank/DDBJ databases">
        <title>The genome of a short-lived fish provides insights into sex chromosome evolution and the genetic control of aging.</title>
        <authorList>
            <person name="Reichwald K."/>
            <person name="Felder M."/>
            <person name="Petzold A."/>
            <person name="Koch P."/>
            <person name="Groth M."/>
            <person name="Platzer M."/>
        </authorList>
    </citation>
    <scope>NUCLEOTIDE SEQUENCE</scope>
    <source>
        <tissue evidence="2">Brain</tissue>
    </source>
</reference>
<dbReference type="AlphaFoldDB" id="A0A1A8FY02"/>
<dbReference type="GO" id="GO:0030246">
    <property type="term" value="F:carbohydrate binding"/>
    <property type="evidence" value="ECO:0007669"/>
    <property type="project" value="UniProtKB-KW"/>
</dbReference>
<feature type="non-terminal residue" evidence="2">
    <location>
        <position position="1"/>
    </location>
</feature>